<protein>
    <recommendedName>
        <fullName evidence="3">C2H2-type domain-containing protein</fullName>
    </recommendedName>
</protein>
<dbReference type="InterPro" id="IPR036236">
    <property type="entry name" value="Znf_C2H2_sf"/>
</dbReference>
<organism evidence="4">
    <name type="scientific">Rhodosorus marinus</name>
    <dbReference type="NCBI Taxonomy" id="101924"/>
    <lineage>
        <taxon>Eukaryota</taxon>
        <taxon>Rhodophyta</taxon>
        <taxon>Stylonematophyceae</taxon>
        <taxon>Stylonematales</taxon>
        <taxon>Stylonemataceae</taxon>
        <taxon>Rhodosorus</taxon>
    </lineage>
</organism>
<dbReference type="Gene3D" id="3.30.160.60">
    <property type="entry name" value="Classic Zinc Finger"/>
    <property type="match status" value="1"/>
</dbReference>
<name>A0A7S0BPY5_9RHOD</name>
<accession>A0A7S0BPY5</accession>
<sequence length="222" mass="25109">MEAIRCDEPLFGFQWEELDSMTDLLSFEGQENVKPELASVDDVWGAEKPLRQLSAMMKRETSESGFNNVLIQVLQCPIPSTLNDFEDEPIVAESSPMTPPQPEMGFEFPVFGNPAVVQSPASNIEAVHEKEGSISAVSQDHLDSSPNKRSPPVPVLSKKERVCHVCGYEFMWPNRLRLHMRKHNDDKPLQCKNKGCDYRAKWNSGMAYHIKHHCKFNSPAPN</sequence>
<feature type="domain" description="C2H2-type" evidence="3">
    <location>
        <begin position="161"/>
        <end position="188"/>
    </location>
</feature>
<dbReference type="InterPro" id="IPR013087">
    <property type="entry name" value="Znf_C2H2_type"/>
</dbReference>
<dbReference type="SMART" id="SM00355">
    <property type="entry name" value="ZnF_C2H2"/>
    <property type="match status" value="2"/>
</dbReference>
<feature type="region of interest" description="Disordered" evidence="2">
    <location>
        <begin position="129"/>
        <end position="154"/>
    </location>
</feature>
<dbReference type="GO" id="GO:0008270">
    <property type="term" value="F:zinc ion binding"/>
    <property type="evidence" value="ECO:0007669"/>
    <property type="project" value="UniProtKB-KW"/>
</dbReference>
<keyword evidence="1" id="KW-0479">Metal-binding</keyword>
<keyword evidence="1" id="KW-0862">Zinc</keyword>
<evidence type="ECO:0000313" key="4">
    <source>
        <dbReference type="EMBL" id="CAD8399816.1"/>
    </source>
</evidence>
<gene>
    <name evidence="4" type="ORF">RMAR0315_LOCUS9809</name>
</gene>
<evidence type="ECO:0000259" key="3">
    <source>
        <dbReference type="PROSITE" id="PS50157"/>
    </source>
</evidence>
<dbReference type="PROSITE" id="PS00028">
    <property type="entry name" value="ZINC_FINGER_C2H2_1"/>
    <property type="match status" value="1"/>
</dbReference>
<dbReference type="AlphaFoldDB" id="A0A7S0BPY5"/>
<evidence type="ECO:0000256" key="2">
    <source>
        <dbReference type="SAM" id="MobiDB-lite"/>
    </source>
</evidence>
<evidence type="ECO:0000256" key="1">
    <source>
        <dbReference type="PROSITE-ProRule" id="PRU00042"/>
    </source>
</evidence>
<reference evidence="4" key="1">
    <citation type="submission" date="2021-01" db="EMBL/GenBank/DDBJ databases">
        <authorList>
            <person name="Corre E."/>
            <person name="Pelletier E."/>
            <person name="Niang G."/>
            <person name="Scheremetjew M."/>
            <person name="Finn R."/>
            <person name="Kale V."/>
            <person name="Holt S."/>
            <person name="Cochrane G."/>
            <person name="Meng A."/>
            <person name="Brown T."/>
            <person name="Cohen L."/>
        </authorList>
    </citation>
    <scope>NUCLEOTIDE SEQUENCE</scope>
    <source>
        <strain evidence="4">UTEX LB 2760</strain>
    </source>
</reference>
<dbReference type="PROSITE" id="PS50157">
    <property type="entry name" value="ZINC_FINGER_C2H2_2"/>
    <property type="match status" value="1"/>
</dbReference>
<dbReference type="SUPFAM" id="SSF57667">
    <property type="entry name" value="beta-beta-alpha zinc fingers"/>
    <property type="match status" value="1"/>
</dbReference>
<keyword evidence="1" id="KW-0863">Zinc-finger</keyword>
<proteinExistence type="predicted"/>
<dbReference type="EMBL" id="HBEK01017946">
    <property type="protein sequence ID" value="CAD8399816.1"/>
    <property type="molecule type" value="Transcribed_RNA"/>
</dbReference>